<gene>
    <name evidence="1" type="ORF">ALEPTO_LOCUS52</name>
</gene>
<comment type="caution">
    <text evidence="1">The sequence shown here is derived from an EMBL/GenBank/DDBJ whole genome shotgun (WGS) entry which is preliminary data.</text>
</comment>
<protein>
    <submittedName>
        <fullName evidence="1">8406_t:CDS:1</fullName>
    </submittedName>
</protein>
<dbReference type="AlphaFoldDB" id="A0A9N8YLW4"/>
<proteinExistence type="predicted"/>
<evidence type="ECO:0000313" key="1">
    <source>
        <dbReference type="EMBL" id="CAG8437883.1"/>
    </source>
</evidence>
<dbReference type="Proteomes" id="UP000789508">
    <property type="component" value="Unassembled WGS sequence"/>
</dbReference>
<keyword evidence="2" id="KW-1185">Reference proteome</keyword>
<organism evidence="1 2">
    <name type="scientific">Ambispora leptoticha</name>
    <dbReference type="NCBI Taxonomy" id="144679"/>
    <lineage>
        <taxon>Eukaryota</taxon>
        <taxon>Fungi</taxon>
        <taxon>Fungi incertae sedis</taxon>
        <taxon>Mucoromycota</taxon>
        <taxon>Glomeromycotina</taxon>
        <taxon>Glomeromycetes</taxon>
        <taxon>Archaeosporales</taxon>
        <taxon>Ambisporaceae</taxon>
        <taxon>Ambispora</taxon>
    </lineage>
</organism>
<sequence length="457" mass="52639">MNQEEKTKEKFESSDLAETESFTQAIASRDNIISKRDETIKILKKQIGDQQRTISSQMEVIEKEKAGRIDAESQLAEKKDLKVEHKGKYFKTEEEKGGCFLRVRKRFDLLNRFLLSKNMTILESNQPQNLENEFLKGLRNRTVVGDIQNQTIVQSKILPHIKVLNIPGDVLKIVGLKSNRPRKFTWDYDQKKFGPGDAVIHKAEITDDDKLIFYTVFSEPIEKIAVGEKSAETIAKQADQVAYDIADFYDEEFVQNYACDLNRYYEGAIVELNTDQLRDTQLVGEIAVTVGYQMTSPSTMFNKRRERCNVRDTKQILCFIDYSLYGRGKMASIYTTPSPVLKELENTFTVIPCSMTNNVKLSLIDDPQKYLKLLEKTFSSFVELDSGEIKKNEEEFFKKLSNELKKFDETKVKEGLKTLLTKINPGEDDANKKQRFAKIIESLKDKNLVEEEQTEAE</sequence>
<dbReference type="EMBL" id="CAJVPS010000002">
    <property type="protein sequence ID" value="CAG8437883.1"/>
    <property type="molecule type" value="Genomic_DNA"/>
</dbReference>
<accession>A0A9N8YLW4</accession>
<reference evidence="1" key="1">
    <citation type="submission" date="2021-06" db="EMBL/GenBank/DDBJ databases">
        <authorList>
            <person name="Kallberg Y."/>
            <person name="Tangrot J."/>
            <person name="Rosling A."/>
        </authorList>
    </citation>
    <scope>NUCLEOTIDE SEQUENCE</scope>
    <source>
        <strain evidence="1">FL130A</strain>
    </source>
</reference>
<evidence type="ECO:0000313" key="2">
    <source>
        <dbReference type="Proteomes" id="UP000789508"/>
    </source>
</evidence>
<dbReference type="OrthoDB" id="10444003at2759"/>
<name>A0A9N8YLW4_9GLOM</name>